<reference evidence="4" key="2">
    <citation type="journal article" date="2022" name="Hortic Res">
        <title>The genome of Dioscorea zingiberensis sheds light on the biosynthesis, origin and evolution of the medicinally important diosgenin saponins.</title>
        <authorList>
            <person name="Li Y."/>
            <person name="Tan C."/>
            <person name="Li Z."/>
            <person name="Guo J."/>
            <person name="Li S."/>
            <person name="Chen X."/>
            <person name="Wang C."/>
            <person name="Dai X."/>
            <person name="Yang H."/>
            <person name="Song W."/>
            <person name="Hou L."/>
            <person name="Xu J."/>
            <person name="Tong Z."/>
            <person name="Xu A."/>
            <person name="Yuan X."/>
            <person name="Wang W."/>
            <person name="Yang Q."/>
            <person name="Chen L."/>
            <person name="Sun Z."/>
            <person name="Wang K."/>
            <person name="Pan B."/>
            <person name="Chen J."/>
            <person name="Bao Y."/>
            <person name="Liu F."/>
            <person name="Qi X."/>
            <person name="Gang D.R."/>
            <person name="Wen J."/>
            <person name="Li J."/>
        </authorList>
    </citation>
    <scope>NUCLEOTIDE SEQUENCE</scope>
    <source>
        <strain evidence="4">Dzin_1.0</strain>
    </source>
</reference>
<feature type="domain" description="Calponin-homology (CH)" evidence="3">
    <location>
        <begin position="6"/>
        <end position="115"/>
    </location>
</feature>
<dbReference type="Gene3D" id="1.10.418.10">
    <property type="entry name" value="Calponin-like domain"/>
    <property type="match status" value="1"/>
</dbReference>
<dbReference type="GO" id="GO:0007018">
    <property type="term" value="P:microtubule-based movement"/>
    <property type="evidence" value="ECO:0007669"/>
    <property type="project" value="InterPro"/>
</dbReference>
<dbReference type="PANTHER" id="PTHR47972">
    <property type="entry name" value="KINESIN-LIKE PROTEIN KLP-3"/>
    <property type="match status" value="1"/>
</dbReference>
<evidence type="ECO:0000313" key="5">
    <source>
        <dbReference type="Proteomes" id="UP001085076"/>
    </source>
</evidence>
<name>A0A9D5C299_9LILI</name>
<keyword evidence="1" id="KW-0175">Coiled coil</keyword>
<evidence type="ECO:0000256" key="1">
    <source>
        <dbReference type="SAM" id="Coils"/>
    </source>
</evidence>
<feature type="coiled-coil region" evidence="1">
    <location>
        <begin position="303"/>
        <end position="394"/>
    </location>
</feature>
<protein>
    <recommendedName>
        <fullName evidence="3">Calponin-homology (CH) domain-containing protein</fullName>
    </recommendedName>
</protein>
<sequence>MFWLVARRRSCVVQWLNGLLHDFNLPLEATDEELRAELFDGTVFVSILGKLNLGSADEQRLGADYNPQQQRLLRVKKFISALEELSLPTFKLSDLEQGHISTIVVSLLSLKEYLSLGARSVKSPKFGMSQRSVWKLPEGKRMDPMDDQDSRQNISESKFQHGPRSPVMLEPSTALLHQAGHKFHDIFQLKPGRYSDLSAAKISEMMRSNNMDTAPTQSLFNVMNGILDESTERKNGEIPHRVACLLRKVVQEIERRISSQAEHIRNQNNLIKGREEKYQSRIRALETLATGTSEETQIVMNQLQQIKTEKTLMEERKKLWEQDLVRTMKEKESRDQMILQLKQDLETTKSVYEQHCQQLEVKSRETKVEMEERLKEVELLLEESRKKAKELEAFSESKFQNWNQKKHICHNVIGLQLQSVQGLRLASESIKQQVITSQKKWREEFT</sequence>
<dbReference type="GO" id="GO:0015630">
    <property type="term" value="C:microtubule cytoskeleton"/>
    <property type="evidence" value="ECO:0007669"/>
    <property type="project" value="TreeGrafter"/>
</dbReference>
<keyword evidence="5" id="KW-1185">Reference proteome</keyword>
<proteinExistence type="predicted"/>
<evidence type="ECO:0000256" key="2">
    <source>
        <dbReference type="SAM" id="MobiDB-lite"/>
    </source>
</evidence>
<gene>
    <name evidence="4" type="ORF">J5N97_025935</name>
</gene>
<dbReference type="InterPro" id="IPR036872">
    <property type="entry name" value="CH_dom_sf"/>
</dbReference>
<dbReference type="EMBL" id="JAGGNH010000008">
    <property type="protein sequence ID" value="KAJ0964797.1"/>
    <property type="molecule type" value="Genomic_DNA"/>
</dbReference>
<dbReference type="SUPFAM" id="SSF47576">
    <property type="entry name" value="Calponin-homology domain, CH-domain"/>
    <property type="match status" value="1"/>
</dbReference>
<dbReference type="PROSITE" id="PS50021">
    <property type="entry name" value="CH"/>
    <property type="match status" value="1"/>
</dbReference>
<dbReference type="AlphaFoldDB" id="A0A9D5C299"/>
<feature type="region of interest" description="Disordered" evidence="2">
    <location>
        <begin position="137"/>
        <end position="166"/>
    </location>
</feature>
<feature type="compositionally biased region" description="Basic and acidic residues" evidence="2">
    <location>
        <begin position="137"/>
        <end position="150"/>
    </location>
</feature>
<organism evidence="4 5">
    <name type="scientific">Dioscorea zingiberensis</name>
    <dbReference type="NCBI Taxonomy" id="325984"/>
    <lineage>
        <taxon>Eukaryota</taxon>
        <taxon>Viridiplantae</taxon>
        <taxon>Streptophyta</taxon>
        <taxon>Embryophyta</taxon>
        <taxon>Tracheophyta</taxon>
        <taxon>Spermatophyta</taxon>
        <taxon>Magnoliopsida</taxon>
        <taxon>Liliopsida</taxon>
        <taxon>Dioscoreales</taxon>
        <taxon>Dioscoreaceae</taxon>
        <taxon>Dioscorea</taxon>
    </lineage>
</organism>
<dbReference type="InterPro" id="IPR027640">
    <property type="entry name" value="Kinesin-like_fam"/>
</dbReference>
<reference evidence="4" key="1">
    <citation type="submission" date="2021-03" db="EMBL/GenBank/DDBJ databases">
        <authorList>
            <person name="Li Z."/>
            <person name="Yang C."/>
        </authorList>
    </citation>
    <scope>NUCLEOTIDE SEQUENCE</scope>
    <source>
        <strain evidence="4">Dzin_1.0</strain>
        <tissue evidence="4">Leaf</tissue>
    </source>
</reference>
<dbReference type="GO" id="GO:0008017">
    <property type="term" value="F:microtubule binding"/>
    <property type="evidence" value="ECO:0007669"/>
    <property type="project" value="TreeGrafter"/>
</dbReference>
<dbReference type="PANTHER" id="PTHR47972:SF14">
    <property type="entry name" value="KINESIN-LIKE PROTEIN KIN-14J"/>
    <property type="match status" value="1"/>
</dbReference>
<evidence type="ECO:0000259" key="3">
    <source>
        <dbReference type="PROSITE" id="PS50021"/>
    </source>
</evidence>
<comment type="caution">
    <text evidence="4">The sequence shown here is derived from an EMBL/GenBank/DDBJ whole genome shotgun (WGS) entry which is preliminary data.</text>
</comment>
<dbReference type="OrthoDB" id="3176171at2759"/>
<dbReference type="InterPro" id="IPR001715">
    <property type="entry name" value="CH_dom"/>
</dbReference>
<dbReference type="Proteomes" id="UP001085076">
    <property type="component" value="Miscellaneous, Linkage group lg08"/>
</dbReference>
<accession>A0A9D5C299</accession>
<evidence type="ECO:0000313" key="4">
    <source>
        <dbReference type="EMBL" id="KAJ0964797.1"/>
    </source>
</evidence>
<dbReference type="GO" id="GO:0003777">
    <property type="term" value="F:microtubule motor activity"/>
    <property type="evidence" value="ECO:0007669"/>
    <property type="project" value="InterPro"/>
</dbReference>